<dbReference type="Proteomes" id="UP001367508">
    <property type="component" value="Unassembled WGS sequence"/>
</dbReference>
<keyword evidence="2" id="KW-1185">Reference proteome</keyword>
<gene>
    <name evidence="1" type="ORF">VNO77_25973</name>
</gene>
<organism evidence="1 2">
    <name type="scientific">Canavalia gladiata</name>
    <name type="common">Sword bean</name>
    <name type="synonym">Dolichos gladiatus</name>
    <dbReference type="NCBI Taxonomy" id="3824"/>
    <lineage>
        <taxon>Eukaryota</taxon>
        <taxon>Viridiplantae</taxon>
        <taxon>Streptophyta</taxon>
        <taxon>Embryophyta</taxon>
        <taxon>Tracheophyta</taxon>
        <taxon>Spermatophyta</taxon>
        <taxon>Magnoliopsida</taxon>
        <taxon>eudicotyledons</taxon>
        <taxon>Gunneridae</taxon>
        <taxon>Pentapetalae</taxon>
        <taxon>rosids</taxon>
        <taxon>fabids</taxon>
        <taxon>Fabales</taxon>
        <taxon>Fabaceae</taxon>
        <taxon>Papilionoideae</taxon>
        <taxon>50 kb inversion clade</taxon>
        <taxon>NPAAA clade</taxon>
        <taxon>indigoferoid/millettioid clade</taxon>
        <taxon>Phaseoleae</taxon>
        <taxon>Canavalia</taxon>
    </lineage>
</organism>
<name>A0AAN9KRI8_CANGL</name>
<accession>A0AAN9KRI8</accession>
<proteinExistence type="predicted"/>
<reference evidence="1 2" key="1">
    <citation type="submission" date="2024-01" db="EMBL/GenBank/DDBJ databases">
        <title>The genomes of 5 underutilized Papilionoideae crops provide insights into root nodulation and disease resistanc.</title>
        <authorList>
            <person name="Jiang F."/>
        </authorList>
    </citation>
    <scope>NUCLEOTIDE SEQUENCE [LARGE SCALE GENOMIC DNA]</scope>
    <source>
        <strain evidence="1">LVBAO_FW01</strain>
        <tissue evidence="1">Leaves</tissue>
    </source>
</reference>
<dbReference type="AlphaFoldDB" id="A0AAN9KRI8"/>
<comment type="caution">
    <text evidence="1">The sequence shown here is derived from an EMBL/GenBank/DDBJ whole genome shotgun (WGS) entry which is preliminary data.</text>
</comment>
<dbReference type="EMBL" id="JAYMYQ010000006">
    <property type="protein sequence ID" value="KAK7322585.1"/>
    <property type="molecule type" value="Genomic_DNA"/>
</dbReference>
<sequence>MLNRGSNLGSRRNWVITPAHSPTAHPSYIADLISRRLASFTRPRIKTGLANHSPPIFSTTSHVYLHAEKSGASVDSLFAGAPNPIVEGLGSIMSQSGHQDPIHRSHRLLNVFHKSEIESKRVTLGKMEAPRRSVLSLIFVLAFLLIGSDMCMKSEARGPIVHFKRCSHDRDCSPTSCDCDAIIINKNNKELYCIMYAKSKHCIEM</sequence>
<evidence type="ECO:0000313" key="2">
    <source>
        <dbReference type="Proteomes" id="UP001367508"/>
    </source>
</evidence>
<protein>
    <submittedName>
        <fullName evidence="1">Uncharacterized protein</fullName>
    </submittedName>
</protein>
<evidence type="ECO:0000313" key="1">
    <source>
        <dbReference type="EMBL" id="KAK7322585.1"/>
    </source>
</evidence>